<keyword evidence="2" id="KW-1185">Reference proteome</keyword>
<gene>
    <name evidence="1" type="ORF">ANN_28245</name>
</gene>
<protein>
    <submittedName>
        <fullName evidence="1">Uncharacterized protein</fullName>
    </submittedName>
</protein>
<evidence type="ECO:0000313" key="2">
    <source>
        <dbReference type="Proteomes" id="UP001148838"/>
    </source>
</evidence>
<evidence type="ECO:0000313" key="1">
    <source>
        <dbReference type="EMBL" id="KAJ4425326.1"/>
    </source>
</evidence>
<comment type="caution">
    <text evidence="1">The sequence shown here is derived from an EMBL/GenBank/DDBJ whole genome shotgun (WGS) entry which is preliminary data.</text>
</comment>
<organism evidence="1 2">
    <name type="scientific">Periplaneta americana</name>
    <name type="common">American cockroach</name>
    <name type="synonym">Blatta americana</name>
    <dbReference type="NCBI Taxonomy" id="6978"/>
    <lineage>
        <taxon>Eukaryota</taxon>
        <taxon>Metazoa</taxon>
        <taxon>Ecdysozoa</taxon>
        <taxon>Arthropoda</taxon>
        <taxon>Hexapoda</taxon>
        <taxon>Insecta</taxon>
        <taxon>Pterygota</taxon>
        <taxon>Neoptera</taxon>
        <taxon>Polyneoptera</taxon>
        <taxon>Dictyoptera</taxon>
        <taxon>Blattodea</taxon>
        <taxon>Blattoidea</taxon>
        <taxon>Blattidae</taxon>
        <taxon>Blattinae</taxon>
        <taxon>Periplaneta</taxon>
    </lineage>
</organism>
<name>A0ABQ8RUF7_PERAM</name>
<proteinExistence type="predicted"/>
<dbReference type="EMBL" id="JAJSOF020000044">
    <property type="protein sequence ID" value="KAJ4425326.1"/>
    <property type="molecule type" value="Genomic_DNA"/>
</dbReference>
<dbReference type="Proteomes" id="UP001148838">
    <property type="component" value="Unassembled WGS sequence"/>
</dbReference>
<accession>A0ABQ8RUF7</accession>
<reference evidence="1 2" key="1">
    <citation type="journal article" date="2022" name="Allergy">
        <title>Genome assembly and annotation of Periplaneta americana reveal a comprehensive cockroach allergen profile.</title>
        <authorList>
            <person name="Wang L."/>
            <person name="Xiong Q."/>
            <person name="Saelim N."/>
            <person name="Wang L."/>
            <person name="Nong W."/>
            <person name="Wan A.T."/>
            <person name="Shi M."/>
            <person name="Liu X."/>
            <person name="Cao Q."/>
            <person name="Hui J.H.L."/>
            <person name="Sookrung N."/>
            <person name="Leung T.F."/>
            <person name="Tungtrongchitr A."/>
            <person name="Tsui S.K.W."/>
        </authorList>
    </citation>
    <scope>NUCLEOTIDE SEQUENCE [LARGE SCALE GENOMIC DNA]</scope>
    <source>
        <strain evidence="1">PWHHKU_190912</strain>
    </source>
</reference>
<sequence length="262" mass="30603">MSERTGTDMESTVTSRTCVNRPLCCVKRSCRLRFRKPLPVRTRCSKLASDVKQLTIRSFSDNDTIRFLELYRMEHVLYNPTLDEYRDRDKRAAAAKQELKKISESETSGKSTDEFYKPKVPWFMKINSFIRPYLQQRYSIKFALCLTGYCHVNRTNSVFDNNQWRLVDIELRGAAYKNKPSNLLYLKISSMRLILSLPSKETLRGHSDSSFRGEGYIQCCVGVRLCDMYSNQELAEVHFMYGKADDNAALASRLYQERYPQR</sequence>